<dbReference type="PIRSF" id="PIRSF037894">
    <property type="entry name" value="Subtilisin_rel_CspABC"/>
    <property type="match status" value="1"/>
</dbReference>
<dbReference type="SUPFAM" id="SSF52743">
    <property type="entry name" value="Subtilisin-like"/>
    <property type="match status" value="1"/>
</dbReference>
<evidence type="ECO:0000259" key="7">
    <source>
        <dbReference type="Pfam" id="PF00082"/>
    </source>
</evidence>
<dbReference type="InterPro" id="IPR015500">
    <property type="entry name" value="Peptidase_S8_subtilisin-rel"/>
</dbReference>
<dbReference type="PANTHER" id="PTHR43806:SF11">
    <property type="entry name" value="CEREVISIN-RELATED"/>
    <property type="match status" value="1"/>
</dbReference>
<dbReference type="InterPro" id="IPR023828">
    <property type="entry name" value="Peptidase_S8_Ser-AS"/>
</dbReference>
<dbReference type="Pfam" id="PF00082">
    <property type="entry name" value="Peptidase_S8"/>
    <property type="match status" value="2"/>
</dbReference>
<keyword evidence="4 6" id="KW-0720">Serine protease</keyword>
<feature type="domain" description="Csp protease B prodomain" evidence="8">
    <location>
        <begin position="3"/>
        <end position="92"/>
    </location>
</feature>
<dbReference type="GO" id="GO:0006508">
    <property type="term" value="P:proteolysis"/>
    <property type="evidence" value="ECO:0007669"/>
    <property type="project" value="UniProtKB-KW"/>
</dbReference>
<evidence type="ECO:0000313" key="9">
    <source>
        <dbReference type="EMBL" id="ADZ83421.1"/>
    </source>
</evidence>
<dbReference type="PRINTS" id="PR00723">
    <property type="entry name" value="SUBTILISIN"/>
</dbReference>
<feature type="active site" description="Charge relay system" evidence="5 6">
    <location>
        <position position="129"/>
    </location>
</feature>
<dbReference type="InterPro" id="IPR000209">
    <property type="entry name" value="Peptidase_S8/S53_dom"/>
</dbReference>
<accession>F2JLN0</accession>
<keyword evidence="10" id="KW-1185">Reference proteome</keyword>
<protein>
    <submittedName>
        <fullName evidence="9">Peptidase S8 and S53 subtilisin kexin sedolisin</fullName>
    </submittedName>
</protein>
<dbReference type="PROSITE" id="PS51892">
    <property type="entry name" value="SUBTILASE"/>
    <property type="match status" value="1"/>
</dbReference>
<comment type="similarity">
    <text evidence="1 6">Belongs to the peptidase S8 family.</text>
</comment>
<dbReference type="PROSITE" id="PS00138">
    <property type="entry name" value="SUBTILASE_SER"/>
    <property type="match status" value="1"/>
</dbReference>
<keyword evidence="2 6" id="KW-0645">Protease</keyword>
<dbReference type="Gene3D" id="3.40.50.200">
    <property type="entry name" value="Peptidase S8/S53 domain"/>
    <property type="match status" value="1"/>
</dbReference>
<dbReference type="PROSITE" id="PS00137">
    <property type="entry name" value="SUBTILASE_HIS"/>
    <property type="match status" value="1"/>
</dbReference>
<keyword evidence="3 6" id="KW-0378">Hydrolase</keyword>
<feature type="active site" description="Charge relay system" evidence="5 6">
    <location>
        <position position="199"/>
    </location>
</feature>
<dbReference type="KEGG" id="cle:Clole_1697"/>
<evidence type="ECO:0000313" key="10">
    <source>
        <dbReference type="Proteomes" id="UP000008467"/>
    </source>
</evidence>
<dbReference type="InterPro" id="IPR050131">
    <property type="entry name" value="Peptidase_S8_subtilisin-like"/>
</dbReference>
<evidence type="ECO:0000256" key="4">
    <source>
        <dbReference type="ARBA" id="ARBA00022825"/>
    </source>
</evidence>
<dbReference type="Pfam" id="PF18425">
    <property type="entry name" value="CspB_prodomain"/>
    <property type="match status" value="1"/>
</dbReference>
<gene>
    <name evidence="9" type="ordered locus">Clole_1697</name>
</gene>
<dbReference type="eggNOG" id="COG1404">
    <property type="taxonomic scope" value="Bacteria"/>
</dbReference>
<feature type="domain" description="Peptidase S8/S53" evidence="7">
    <location>
        <begin position="446"/>
        <end position="568"/>
    </location>
</feature>
<dbReference type="InterPro" id="IPR036852">
    <property type="entry name" value="Peptidase_S8/S53_dom_sf"/>
</dbReference>
<evidence type="ECO:0000256" key="6">
    <source>
        <dbReference type="PROSITE-ProRule" id="PRU01240"/>
    </source>
</evidence>
<evidence type="ECO:0000256" key="3">
    <source>
        <dbReference type="ARBA" id="ARBA00022801"/>
    </source>
</evidence>
<dbReference type="InterPro" id="IPR041365">
    <property type="entry name" value="CspB_prodomain"/>
</dbReference>
<feature type="active site" description="Charge relay system" evidence="5 6">
    <location>
        <position position="514"/>
    </location>
</feature>
<organism evidence="9 10">
    <name type="scientific">Cellulosilyticum lentocellum (strain ATCC 49066 / DSM 5427 / NCIMB 11756 / RHM5)</name>
    <name type="common">Clostridium lentocellum</name>
    <dbReference type="NCBI Taxonomy" id="642492"/>
    <lineage>
        <taxon>Bacteria</taxon>
        <taxon>Bacillati</taxon>
        <taxon>Bacillota</taxon>
        <taxon>Clostridia</taxon>
        <taxon>Lachnospirales</taxon>
        <taxon>Cellulosilyticaceae</taxon>
        <taxon>Cellulosilyticum</taxon>
    </lineage>
</organism>
<dbReference type="Proteomes" id="UP000008467">
    <property type="component" value="Chromosome"/>
</dbReference>
<dbReference type="RefSeq" id="WP_013656718.1">
    <property type="nucleotide sequence ID" value="NC_015275.1"/>
</dbReference>
<sequence length="586" mass="63583">MQNKTDATLEILSIVPQNEREQIEIDLGLLGFEQKGTWEILVKYNGDIEAVARKVGGVAQIISNQFAVLTVPPERIQKLLNFTEVEYMEVPKRLFYNINESMLASCITPVQNEAPYRLKGSGTLLGIIDSGINYAHPDFRNEDGSTRINFIWDQSISGAPPTGYLTGTEYTREQINQALEQPTKMQQQEIVPTDDRVGHGTHVAGIAGGNGRGSGGRIVGAAPEAEFIIVKLGQPDFEGFVRNIEIMLGVRYVIEKAISLGKPVAINISIGTNNGPHDSNALLEQYLDSAATLWKNNIVVGTGNEANARNHTDGKVEQGSTTTFEFQIGENTTYYPLSIWQNPIDELAFEIVDPAGRRTPLIVYAQGPVQYGLGGTKVYAAFAGPSPLSGDIEFAVFLVPASDRVTSGAWQVVVHGQQVVDGRFDAWGPTTEEGAANNFFLTPTVDTTLTTPSTARLVVSVGAYNAITGQIAPFSGRGFGRDNSVIKPDLVAPGVEISAASHTTSGYRVLSGTSMATPHVTGGIALLMEWGIIQGNNPFLYGENVRTYLVRGATRDDSINYPSPLWGYGRLCIEQSLDLLRRQLIF</sequence>
<dbReference type="EMBL" id="CP002582">
    <property type="protein sequence ID" value="ADZ83421.1"/>
    <property type="molecule type" value="Genomic_DNA"/>
</dbReference>
<dbReference type="Gene3D" id="2.60.120.1290">
    <property type="match status" value="1"/>
</dbReference>
<dbReference type="HOGENOM" id="CLU_025670_0_0_9"/>
<dbReference type="GO" id="GO:0004252">
    <property type="term" value="F:serine-type endopeptidase activity"/>
    <property type="evidence" value="ECO:0007669"/>
    <property type="project" value="UniProtKB-UniRule"/>
</dbReference>
<evidence type="ECO:0000259" key="8">
    <source>
        <dbReference type="Pfam" id="PF18425"/>
    </source>
</evidence>
<feature type="domain" description="Peptidase S8/S53" evidence="7">
    <location>
        <begin position="120"/>
        <end position="308"/>
    </location>
</feature>
<dbReference type="InterPro" id="IPR022398">
    <property type="entry name" value="Peptidase_S8_His-AS"/>
</dbReference>
<dbReference type="PANTHER" id="PTHR43806">
    <property type="entry name" value="PEPTIDASE S8"/>
    <property type="match status" value="1"/>
</dbReference>
<dbReference type="AlphaFoldDB" id="F2JLN0"/>
<reference evidence="9 10" key="1">
    <citation type="journal article" date="2011" name="J. Bacteriol.">
        <title>Complete genome sequence of the cellulose-degrading bacterium Cellulosilyticum lentocellum.</title>
        <authorList>
            <consortium name="US DOE Joint Genome Institute"/>
            <person name="Miller D.A."/>
            <person name="Suen G."/>
            <person name="Bruce D."/>
            <person name="Copeland A."/>
            <person name="Cheng J.F."/>
            <person name="Detter C."/>
            <person name="Goodwin L.A."/>
            <person name="Han C.S."/>
            <person name="Hauser L.J."/>
            <person name="Land M.L."/>
            <person name="Lapidus A."/>
            <person name="Lucas S."/>
            <person name="Meincke L."/>
            <person name="Pitluck S."/>
            <person name="Tapia R."/>
            <person name="Teshima H."/>
            <person name="Woyke T."/>
            <person name="Fox B.G."/>
            <person name="Angert E.R."/>
            <person name="Currie C.R."/>
        </authorList>
    </citation>
    <scope>NUCLEOTIDE SEQUENCE [LARGE SCALE GENOMIC DNA]</scope>
    <source>
        <strain evidence="10">ATCC 49066 / DSM 5427 / NCIMB 11756 / RHM5</strain>
    </source>
</reference>
<dbReference type="InterPro" id="IPR017310">
    <property type="entry name" value="Pept_S8A_subtilisin_clostridia"/>
</dbReference>
<dbReference type="InterPro" id="IPR034045">
    <property type="entry name" value="Pep_S8_CspA-like"/>
</dbReference>
<evidence type="ECO:0000256" key="2">
    <source>
        <dbReference type="ARBA" id="ARBA00022670"/>
    </source>
</evidence>
<proteinExistence type="inferred from homology"/>
<dbReference type="STRING" id="642492.Clole_1697"/>
<name>F2JLN0_CELLD</name>
<evidence type="ECO:0000256" key="1">
    <source>
        <dbReference type="ARBA" id="ARBA00011073"/>
    </source>
</evidence>
<dbReference type="CDD" id="cd07478">
    <property type="entry name" value="Peptidases_S8_CspA-like"/>
    <property type="match status" value="1"/>
</dbReference>
<evidence type="ECO:0000256" key="5">
    <source>
        <dbReference type="PIRSR" id="PIRSR615500-1"/>
    </source>
</evidence>
<dbReference type="Gene3D" id="3.30.70.2980">
    <property type="match status" value="1"/>
</dbReference>